<reference evidence="2" key="1">
    <citation type="submission" date="2020-02" db="EMBL/GenBank/DDBJ databases">
        <authorList>
            <person name="Meier V. D."/>
        </authorList>
    </citation>
    <scope>NUCLEOTIDE SEQUENCE</scope>
    <source>
        <strain evidence="2">AVDCRST_MAG90</strain>
    </source>
</reference>
<name>A0A6J4LJZ8_9HYPH</name>
<organism evidence="2">
    <name type="scientific">uncultured Microvirga sp</name>
    <dbReference type="NCBI Taxonomy" id="412392"/>
    <lineage>
        <taxon>Bacteria</taxon>
        <taxon>Pseudomonadati</taxon>
        <taxon>Pseudomonadota</taxon>
        <taxon>Alphaproteobacteria</taxon>
        <taxon>Hyphomicrobiales</taxon>
        <taxon>Methylobacteriaceae</taxon>
        <taxon>Microvirga</taxon>
        <taxon>environmental samples</taxon>
    </lineage>
</organism>
<gene>
    <name evidence="2" type="ORF">AVDCRST_MAG90-1678</name>
</gene>
<protein>
    <submittedName>
        <fullName evidence="2">Uncharacterized protein</fullName>
    </submittedName>
</protein>
<dbReference type="EMBL" id="CADCUC010000327">
    <property type="protein sequence ID" value="CAA9334983.1"/>
    <property type="molecule type" value="Genomic_DNA"/>
</dbReference>
<proteinExistence type="predicted"/>
<feature type="compositionally biased region" description="Polar residues" evidence="1">
    <location>
        <begin position="33"/>
        <end position="43"/>
    </location>
</feature>
<sequence>MRRPERKAPVRVGSMTISGVFFRTSPRGRSGHHLSTTEKVQPR</sequence>
<dbReference type="AlphaFoldDB" id="A0A6J4LJZ8"/>
<evidence type="ECO:0000313" key="2">
    <source>
        <dbReference type="EMBL" id="CAA9334983.1"/>
    </source>
</evidence>
<accession>A0A6J4LJZ8</accession>
<evidence type="ECO:0000256" key="1">
    <source>
        <dbReference type="SAM" id="MobiDB-lite"/>
    </source>
</evidence>
<feature type="region of interest" description="Disordered" evidence="1">
    <location>
        <begin position="22"/>
        <end position="43"/>
    </location>
</feature>